<comment type="caution">
    <text evidence="1">The sequence shown here is derived from an EMBL/GenBank/DDBJ whole genome shotgun (WGS) entry which is preliminary data.</text>
</comment>
<protein>
    <submittedName>
        <fullName evidence="1">Uncharacterized protein</fullName>
    </submittedName>
</protein>
<dbReference type="EMBL" id="JAMXQV010000024">
    <property type="protein sequence ID" value="MCR6488358.1"/>
    <property type="molecule type" value="Genomic_DNA"/>
</dbReference>
<dbReference type="AlphaFoldDB" id="A0A9X2NJ91"/>
<proteinExistence type="predicted"/>
<accession>A0A9X2NJ91</accession>
<keyword evidence="2" id="KW-1185">Reference proteome</keyword>
<gene>
    <name evidence="1" type="ORF">M8542_36565</name>
</gene>
<dbReference type="Proteomes" id="UP001144096">
    <property type="component" value="Unassembled WGS sequence"/>
</dbReference>
<name>A0A9X2NJ91_9PSEU</name>
<evidence type="ECO:0000313" key="2">
    <source>
        <dbReference type="Proteomes" id="UP001144096"/>
    </source>
</evidence>
<organism evidence="1 2">
    <name type="scientific">Amycolatopsis iheyensis</name>
    <dbReference type="NCBI Taxonomy" id="2945988"/>
    <lineage>
        <taxon>Bacteria</taxon>
        <taxon>Bacillati</taxon>
        <taxon>Actinomycetota</taxon>
        <taxon>Actinomycetes</taxon>
        <taxon>Pseudonocardiales</taxon>
        <taxon>Pseudonocardiaceae</taxon>
        <taxon>Amycolatopsis</taxon>
    </lineage>
</organism>
<sequence>MGRETSDEAYVLDLCDEILGEAGQRQARFGWLVGDPGRNGRGRRLPVDSYWKHLKLVVEYREIQHDRPVRHFDKPDRLTISGVHRGRQRALYDQRRDDQIPAHGLRLVIIKPAHLAADGRGRLRRDRPADLRSLRSVLENPSGDR</sequence>
<reference evidence="1" key="1">
    <citation type="submission" date="2022-06" db="EMBL/GenBank/DDBJ databases">
        <title>Amycolatopsis iheyaensis sp. nov., a new species of the genus Amycolatopsis isolated from soil in Iheya island, Japan.</title>
        <authorList>
            <person name="Ngamcharungchit C."/>
            <person name="Kanto H."/>
            <person name="Take A."/>
            <person name="Intra B."/>
            <person name="Matsumoto A."/>
            <person name="Panbangred W."/>
            <person name="Inahashi Y."/>
        </authorList>
    </citation>
    <scope>NUCLEOTIDE SEQUENCE</scope>
    <source>
        <strain evidence="1">OK19-0408</strain>
    </source>
</reference>
<evidence type="ECO:0000313" key="1">
    <source>
        <dbReference type="EMBL" id="MCR6488358.1"/>
    </source>
</evidence>
<dbReference type="RefSeq" id="WP_257924917.1">
    <property type="nucleotide sequence ID" value="NZ_JAMXQV010000024.1"/>
</dbReference>